<dbReference type="InterPro" id="IPR036188">
    <property type="entry name" value="FAD/NAD-bd_sf"/>
</dbReference>
<dbReference type="Pfam" id="PF16350">
    <property type="entry name" value="FAO_M"/>
    <property type="match status" value="1"/>
</dbReference>
<evidence type="ECO:0000259" key="3">
    <source>
        <dbReference type="Pfam" id="PF01571"/>
    </source>
</evidence>
<evidence type="ECO:0000259" key="5">
    <source>
        <dbReference type="Pfam" id="PF16350"/>
    </source>
</evidence>
<reference evidence="6" key="1">
    <citation type="submission" date="2015-09" db="EMBL/GenBank/DDBJ databases">
        <title>Scylla olivacea transcriptome.</title>
        <authorList>
            <person name="Ikhwanuddin M."/>
        </authorList>
    </citation>
    <scope>NUCLEOTIDE SEQUENCE</scope>
</reference>
<dbReference type="Gene3D" id="3.30.9.10">
    <property type="entry name" value="D-Amino Acid Oxidase, subunit A, domain 2"/>
    <property type="match status" value="1"/>
</dbReference>
<dbReference type="SUPFAM" id="SSF54373">
    <property type="entry name" value="FAD-linked reductases, C-terminal domain"/>
    <property type="match status" value="1"/>
</dbReference>
<dbReference type="FunFam" id="2.40.30.110:FF:000008">
    <property type="entry name" value="Sarcosine dehydrogenase"/>
    <property type="match status" value="1"/>
</dbReference>
<dbReference type="SUPFAM" id="SSF51905">
    <property type="entry name" value="FAD/NAD(P)-binding domain"/>
    <property type="match status" value="1"/>
</dbReference>
<dbReference type="InterPro" id="IPR028896">
    <property type="entry name" value="GcvT/YgfZ/DmdA"/>
</dbReference>
<dbReference type="Gene3D" id="3.30.70.1400">
    <property type="entry name" value="Aminomethyltransferase beta-barrel domains"/>
    <property type="match status" value="1"/>
</dbReference>
<dbReference type="InterPro" id="IPR006076">
    <property type="entry name" value="FAD-dep_OxRdtase"/>
</dbReference>
<comment type="similarity">
    <text evidence="1">Belongs to the GcvT family.</text>
</comment>
<dbReference type="InterPro" id="IPR006222">
    <property type="entry name" value="GCVT_N"/>
</dbReference>
<dbReference type="Gene3D" id="3.30.1360.120">
    <property type="entry name" value="Probable tRNA modification gtpase trme, domain 1"/>
    <property type="match status" value="1"/>
</dbReference>
<dbReference type="SUPFAM" id="SSF103025">
    <property type="entry name" value="Folate-binding domain"/>
    <property type="match status" value="1"/>
</dbReference>
<feature type="domain" description="GCVT N-terminal" evidence="3">
    <location>
        <begin position="475"/>
        <end position="787"/>
    </location>
</feature>
<dbReference type="PANTHER" id="PTHR43757">
    <property type="entry name" value="AMINOMETHYLTRANSFERASE"/>
    <property type="match status" value="1"/>
</dbReference>
<dbReference type="Pfam" id="PF01266">
    <property type="entry name" value="DAO"/>
    <property type="match status" value="1"/>
</dbReference>
<protein>
    <recommendedName>
        <fullName evidence="7">Sarcosine dehydrogenase, mitochondrial</fullName>
    </recommendedName>
</protein>
<dbReference type="Pfam" id="PF01571">
    <property type="entry name" value="GCV_T"/>
    <property type="match status" value="1"/>
</dbReference>
<feature type="domain" description="Aminomethyltransferase C-terminal" evidence="4">
    <location>
        <begin position="808"/>
        <end position="894"/>
    </location>
</feature>
<dbReference type="SUPFAM" id="SSF101790">
    <property type="entry name" value="Aminomethyltransferase beta-barrel domain"/>
    <property type="match status" value="1"/>
</dbReference>
<dbReference type="InterPro" id="IPR027266">
    <property type="entry name" value="TrmE/GcvT-like"/>
</dbReference>
<sequence>MTAPLGRCGRMLAPVSSLRMGVRTCSHIGEGVPYQKTMKDKKDSSSGGSVPEYADVVVVGGGSLGCNTLYHLAKLGATNTVLLEAHKLTAGTTWHTAGLLWRLRPNDTEIALINTTREMLCRLEEETGINPGWINNGGLFIASSEKRLKEYQRLQTVGRVNGVESYILGPTETRDLYPLMNVKDITGTLYCPGDGTMDPAGLCQALTRWATQAGARVFEECPVTEIRTQETLLGGWRVTEVHTPRGIIKTNAVVNATGCWANDIAGLVGVEVPLTPMKHAYVVTEKIPGIENMPNVRDHDASVYLRLQGDALSVGGYEVNPIFLDKLDKDFSFGLYELDWDVFGAHIEGAINRVPVLESTGIKSTVCGPESFTPDHKPVMGEDPNVEGFFHCAGFNSSGMMLGGGCGDQMARWVLHGRPDLDMFGYDIRRYHPPLNNNKAWVAARSHESYAKNYSIVFPHDEPLAGRGQRKSAVHQELENAGCVFQERHGWERPGWFASSPMPVLPYDWYGAYETTPLHAEDPYKALLFNDYTFDFPSHHSQIQQECLACRERVAIFDMSYFGKYFLTGPDAQKAADWIFSANMARQPGATIYTCMLNAKGGVEADLTVSVCEGGSGSACDPAFDGRGFYLAAGGAAALQNLAHVTKEIRKNKWNVSLLDHTDDMSLLSVQGRHSRTILQELTPDDLGNDSFPFSSHKVITVAGHTVRALRVSFVGELGWELHVPNESAPAVYHAVMEAGKPWGITNAGYRAIDSLSCEKGYRHWHGDVRPDDTPLEAGLAFTCKLKTDTNFLGRAAVERQKAEGIKRKLVTLTLQDSTQPLWGLEAIVRDGQIVGYARRAEYAFALGRAIAYGYVNRPEGGAVNKEFLSTGRWHLESMGVSLPATVHLRPPFDPKNLRLKGDYEYVIETERSSALVS</sequence>
<feature type="domain" description="FAD dependent oxidoreductase" evidence="2">
    <location>
        <begin position="55"/>
        <end position="413"/>
    </location>
</feature>
<dbReference type="InterPro" id="IPR029043">
    <property type="entry name" value="GcvT/YgfZ_C"/>
</dbReference>
<accession>A0A0P4W000</accession>
<dbReference type="AlphaFoldDB" id="A0A0P4W000"/>
<name>A0A0P4W000_SCYOL</name>
<dbReference type="Gene3D" id="2.40.30.110">
    <property type="entry name" value="Aminomethyltransferase beta-barrel domains"/>
    <property type="match status" value="1"/>
</dbReference>
<dbReference type="EMBL" id="GDRN01083452">
    <property type="protein sequence ID" value="JAI61676.1"/>
    <property type="molecule type" value="Transcribed_RNA"/>
</dbReference>
<proteinExistence type="inferred from homology"/>
<dbReference type="InterPro" id="IPR013977">
    <property type="entry name" value="GcvT_C"/>
</dbReference>
<evidence type="ECO:0000313" key="6">
    <source>
        <dbReference type="EMBL" id="JAI61676.1"/>
    </source>
</evidence>
<dbReference type="InterPro" id="IPR032503">
    <property type="entry name" value="FAO_M"/>
</dbReference>
<evidence type="ECO:0000256" key="1">
    <source>
        <dbReference type="ARBA" id="ARBA00008609"/>
    </source>
</evidence>
<evidence type="ECO:0000259" key="2">
    <source>
        <dbReference type="Pfam" id="PF01266"/>
    </source>
</evidence>
<dbReference type="FunFam" id="3.50.50.60:FF:000769">
    <property type="entry name" value="Sarcosine dehydrogenase"/>
    <property type="match status" value="1"/>
</dbReference>
<feature type="domain" description="FAD dependent oxidoreductase central" evidence="5">
    <location>
        <begin position="416"/>
        <end position="472"/>
    </location>
</feature>
<dbReference type="Pfam" id="PF08669">
    <property type="entry name" value="GCV_T_C"/>
    <property type="match status" value="1"/>
</dbReference>
<organism evidence="6">
    <name type="scientific">Scylla olivacea</name>
    <name type="common">Orange mud crab</name>
    <name type="synonym">Cancer olivacea</name>
    <dbReference type="NCBI Taxonomy" id="85551"/>
    <lineage>
        <taxon>Eukaryota</taxon>
        <taxon>Metazoa</taxon>
        <taxon>Ecdysozoa</taxon>
        <taxon>Arthropoda</taxon>
        <taxon>Crustacea</taxon>
        <taxon>Multicrustacea</taxon>
        <taxon>Malacostraca</taxon>
        <taxon>Eumalacostraca</taxon>
        <taxon>Eucarida</taxon>
        <taxon>Decapoda</taxon>
        <taxon>Pleocyemata</taxon>
        <taxon>Brachyura</taxon>
        <taxon>Eubrachyura</taxon>
        <taxon>Portunoidea</taxon>
        <taxon>Portunidae</taxon>
        <taxon>Portuninae</taxon>
        <taxon>Scylla</taxon>
    </lineage>
</organism>
<dbReference type="Gene3D" id="3.50.50.60">
    <property type="entry name" value="FAD/NAD(P)-binding domain"/>
    <property type="match status" value="1"/>
</dbReference>
<evidence type="ECO:0008006" key="7">
    <source>
        <dbReference type="Google" id="ProtNLM"/>
    </source>
</evidence>
<dbReference type="GO" id="GO:0005739">
    <property type="term" value="C:mitochondrion"/>
    <property type="evidence" value="ECO:0007669"/>
    <property type="project" value="TreeGrafter"/>
</dbReference>
<dbReference type="PANTHER" id="PTHR43757:SF11">
    <property type="entry name" value="SARCOSINE DEHYDROGENASE"/>
    <property type="match status" value="1"/>
</dbReference>
<evidence type="ECO:0000259" key="4">
    <source>
        <dbReference type="Pfam" id="PF08669"/>
    </source>
</evidence>